<evidence type="ECO:0000313" key="2">
    <source>
        <dbReference type="EMBL" id="KAF5589158.1"/>
    </source>
</evidence>
<evidence type="ECO:0000256" key="1">
    <source>
        <dbReference type="SAM" id="MobiDB-lite"/>
    </source>
</evidence>
<dbReference type="Proteomes" id="UP000546213">
    <property type="component" value="Unassembled WGS sequence"/>
</dbReference>
<feature type="compositionally biased region" description="Basic and acidic residues" evidence="1">
    <location>
        <begin position="573"/>
        <end position="582"/>
    </location>
</feature>
<comment type="caution">
    <text evidence="2">The sequence shown here is derived from an EMBL/GenBank/DDBJ whole genome shotgun (WGS) entry which is preliminary data.</text>
</comment>
<evidence type="ECO:0008006" key="4">
    <source>
        <dbReference type="Google" id="ProtNLM"/>
    </source>
</evidence>
<dbReference type="OrthoDB" id="5427399at2759"/>
<name>A0A8H5LDP2_9HYPO</name>
<dbReference type="EMBL" id="JAAOAS010000157">
    <property type="protein sequence ID" value="KAF5589158.1"/>
    <property type="molecule type" value="Genomic_DNA"/>
</dbReference>
<keyword evidence="3" id="KW-1185">Reference proteome</keyword>
<sequence length="740" mass="85383">MSLVTLPQELFAEVFSLDHSLSRRDLKSLRLTCRQVSTEASRTLFYQIRISPLLQDFQHFFEFSRSPLASLVRVLVWEELAFDSTNFIYYPYRFPEFFHEDGDENRLFNLELTGLVQFLVGFQHISGFPRQGSYTTHMIHENGRIIQKLNSPDEFVSAVRNNMPNLHTLVSRPMDGQRCLSDPSSDFSITISSLRPLLQTRAVSLNYNIGFTDYFIPLLESLASQANDEAPATKITHMFYSDEGIQMRSALFQMKGPLKPNIFKHLVHLDLCLCSSYGGSQASSGFTYCLSHARNLVGLKICNEKDPFVSIPSVIPTLPKLASVEFVEMKNTGFPEASWSLLTVAFIRRHAKTLKRLYFTDAIFDGSFLTELAKLNSLHLDTFVIASGDHTDNNGDDYDSDSSLSDRTAHERMNEQAVLSYVNRADNPDLKRPLPSNIGQQTRISTHSLVFDTTTCELSAFHATRDNLWEERGYDLKDIKALDSATFERRDEHGIAHSLGPRRIYHFETGLWVDSDEVYYDPVADEEFDSPFEKRENPKDDSWTVQGQHTWDSETGLWRDRQGKLKKFATEKELPERPRVPAENEDSDFDTDMQPFYDREEDEYLLRIENSPRWDWGRDAKGQVWYWQVSGTAGYATESWRFEHNGEYAYGNEPLDFWDDWYDEPGDMAEATPYGWNLEAFVVSDRLGSEIPQWSACKSVRLYCTEDDPMDNHDLHFYLPKPVDFEMWLDKPWDGCIGNK</sequence>
<dbReference type="AlphaFoldDB" id="A0A8H5LDP2"/>
<gene>
    <name evidence="2" type="ORF">FPCIR_6946</name>
</gene>
<protein>
    <recommendedName>
        <fullName evidence="4">F-box domain-containing protein</fullName>
    </recommendedName>
</protein>
<organism evidence="2 3">
    <name type="scientific">Fusarium pseudocircinatum</name>
    <dbReference type="NCBI Taxonomy" id="56676"/>
    <lineage>
        <taxon>Eukaryota</taxon>
        <taxon>Fungi</taxon>
        <taxon>Dikarya</taxon>
        <taxon>Ascomycota</taxon>
        <taxon>Pezizomycotina</taxon>
        <taxon>Sordariomycetes</taxon>
        <taxon>Hypocreomycetidae</taxon>
        <taxon>Hypocreales</taxon>
        <taxon>Nectriaceae</taxon>
        <taxon>Fusarium</taxon>
        <taxon>Fusarium fujikuroi species complex</taxon>
    </lineage>
</organism>
<reference evidence="2 3" key="1">
    <citation type="submission" date="2020-05" db="EMBL/GenBank/DDBJ databases">
        <title>Identification and distribution of gene clusters putatively required for synthesis of sphingolipid metabolism inhibitors in phylogenetically diverse species of the filamentous fungus Fusarium.</title>
        <authorList>
            <person name="Kim H.-S."/>
            <person name="Busman M."/>
            <person name="Brown D.W."/>
            <person name="Divon H."/>
            <person name="Uhlig S."/>
            <person name="Proctor R.H."/>
        </authorList>
    </citation>
    <scope>NUCLEOTIDE SEQUENCE [LARGE SCALE GENOMIC DNA]</scope>
    <source>
        <strain evidence="2 3">NRRL 36939</strain>
    </source>
</reference>
<feature type="region of interest" description="Disordered" evidence="1">
    <location>
        <begin position="573"/>
        <end position="594"/>
    </location>
</feature>
<proteinExistence type="predicted"/>
<accession>A0A8H5LDP2</accession>
<evidence type="ECO:0000313" key="3">
    <source>
        <dbReference type="Proteomes" id="UP000546213"/>
    </source>
</evidence>